<accession>A0A0G3C6Z1</accession>
<reference evidence="2" key="1">
    <citation type="submission" date="2014-06" db="EMBL/GenBank/DDBJ databases">
        <title>The complete genome sequence of Methanosarcina barkeri CM1.</title>
        <authorList>
            <consortium name="Pastoral Greenhouse Gas Research Consortium"/>
            <person name="Lambie S.C."/>
            <person name="Leahy S.C."/>
            <person name="Kelly W.J."/>
            <person name="Li D."/>
            <person name="Reilly K."/>
            <person name="Attwood G.T."/>
            <person name="Altermann E."/>
        </authorList>
    </citation>
    <scope>NUCLEOTIDE SEQUENCE [LARGE SCALE GENOMIC DNA]</scope>
    <source>
        <strain evidence="2">CM1</strain>
    </source>
</reference>
<evidence type="ECO:0000313" key="2">
    <source>
        <dbReference type="Proteomes" id="UP000035331"/>
    </source>
</evidence>
<dbReference type="PATRIC" id="fig|796385.3.peg.828"/>
<sequence>MHLSSPEYLQNADLYFITVTIMARLLSETDIGILKTVAPECEGYLCSGSGMTYRSILPPLANHYAKDAQDFLRRIKLLSRYDLEYLVRLILSGEESLGCVPFEYIELFIENVSERLGEKMAAQVRDSYNNSECPD</sequence>
<evidence type="ECO:0000313" key="1">
    <source>
        <dbReference type="EMBL" id="AKJ37754.1"/>
    </source>
</evidence>
<dbReference type="AlphaFoldDB" id="A0A0G3C6Z1"/>
<name>A0A0G3C6Z1_METBA</name>
<dbReference type="EMBL" id="CP008746">
    <property type="protein sequence ID" value="AKJ37754.1"/>
    <property type="molecule type" value="Genomic_DNA"/>
</dbReference>
<protein>
    <submittedName>
        <fullName evidence="1">Uncharacterized protein</fullName>
    </submittedName>
</protein>
<reference evidence="1 2" key="2">
    <citation type="journal article" date="2015" name="Stand. Genomic Sci.">
        <title>The complete genome sequence of the rumen methanogen Methanosarcina barkeri CM1.</title>
        <authorList>
            <person name="Lambie S.C."/>
            <person name="Kelly W.J."/>
            <person name="Leahy S.C."/>
            <person name="Li D."/>
            <person name="Reilly K."/>
            <person name="McAllister T.A."/>
            <person name="Valle E.R."/>
            <person name="Attwood G.T."/>
            <person name="Altermann E."/>
        </authorList>
    </citation>
    <scope>NUCLEOTIDE SEQUENCE [LARGE SCALE GENOMIC DNA]</scope>
    <source>
        <strain evidence="1 2">CM1</strain>
    </source>
</reference>
<dbReference type="Proteomes" id="UP000035331">
    <property type="component" value="Chromosome"/>
</dbReference>
<gene>
    <name evidence="1" type="ORF">MCM1_0665</name>
</gene>
<proteinExistence type="predicted"/>
<organism evidence="1 2">
    <name type="scientific">Methanosarcina barkeri CM1</name>
    <dbReference type="NCBI Taxonomy" id="796385"/>
    <lineage>
        <taxon>Archaea</taxon>
        <taxon>Methanobacteriati</taxon>
        <taxon>Methanobacteriota</taxon>
        <taxon>Stenosarchaea group</taxon>
        <taxon>Methanomicrobia</taxon>
        <taxon>Methanosarcinales</taxon>
        <taxon>Methanosarcinaceae</taxon>
        <taxon>Methanosarcina</taxon>
    </lineage>
</organism>